<evidence type="ECO:0000313" key="3">
    <source>
        <dbReference type="EMBL" id="GMI24641.1"/>
    </source>
</evidence>
<dbReference type="InterPro" id="IPR001357">
    <property type="entry name" value="BRCT_dom"/>
</dbReference>
<reference evidence="3 4" key="1">
    <citation type="journal article" date="2023" name="Commun. Biol.">
        <title>Genome analysis of Parmales, the sister group of diatoms, reveals the evolutionary specialization of diatoms from phago-mixotrophs to photoautotrophs.</title>
        <authorList>
            <person name="Ban H."/>
            <person name="Sato S."/>
            <person name="Yoshikawa S."/>
            <person name="Yamada K."/>
            <person name="Nakamura Y."/>
            <person name="Ichinomiya M."/>
            <person name="Sato N."/>
            <person name="Blanc-Mathieu R."/>
            <person name="Endo H."/>
            <person name="Kuwata A."/>
            <person name="Ogata H."/>
        </authorList>
    </citation>
    <scope>NUCLEOTIDE SEQUENCE [LARGE SCALE GENOMIC DNA]</scope>
</reference>
<feature type="compositionally biased region" description="Polar residues" evidence="1">
    <location>
        <begin position="666"/>
        <end position="675"/>
    </location>
</feature>
<evidence type="ECO:0000313" key="4">
    <source>
        <dbReference type="Proteomes" id="UP001165060"/>
    </source>
</evidence>
<feature type="region of interest" description="Disordered" evidence="1">
    <location>
        <begin position="469"/>
        <end position="512"/>
    </location>
</feature>
<dbReference type="InterPro" id="IPR008984">
    <property type="entry name" value="SMAD_FHA_dom_sf"/>
</dbReference>
<evidence type="ECO:0000256" key="1">
    <source>
        <dbReference type="SAM" id="MobiDB-lite"/>
    </source>
</evidence>
<dbReference type="SUPFAM" id="SSF49879">
    <property type="entry name" value="SMAD/FHA domain"/>
    <property type="match status" value="1"/>
</dbReference>
<name>A0ABQ6ME55_9STRA</name>
<evidence type="ECO:0000259" key="2">
    <source>
        <dbReference type="PROSITE" id="PS50172"/>
    </source>
</evidence>
<dbReference type="Gene3D" id="2.60.200.20">
    <property type="match status" value="1"/>
</dbReference>
<dbReference type="InterPro" id="IPR036420">
    <property type="entry name" value="BRCT_dom_sf"/>
</dbReference>
<feature type="compositionally biased region" description="Low complexity" evidence="1">
    <location>
        <begin position="486"/>
        <end position="499"/>
    </location>
</feature>
<dbReference type="SUPFAM" id="SSF52113">
    <property type="entry name" value="BRCT domain"/>
    <property type="match status" value="1"/>
</dbReference>
<gene>
    <name evidence="3" type="ORF">TeGR_g14869</name>
</gene>
<dbReference type="PROSITE" id="PS50172">
    <property type="entry name" value="BRCT"/>
    <property type="match status" value="1"/>
</dbReference>
<proteinExistence type="predicted"/>
<dbReference type="PANTHER" id="PTHR12162">
    <property type="entry name" value="NIBRIN-RELATED"/>
    <property type="match status" value="1"/>
</dbReference>
<sequence length="682" mass="73023">MFRICIERMLKTGAGDTDNDFTPAPDQDEPLYMTLSTAPVTIGRKGCDVNFTGDKSCSRNHATIEVKRRRAEDKTVDAISQLTQGLGAAADAANPNLLSLFSQVAPTPGFTPAPPTPAGGRKERSVYPEYDESEVNEDIVIQVTDHGSKFGTFASDSMERLPTGESRVLRLSDRGSGVVRLGAYRSVVRITRVPLSLCLTGVDDAAEKQKIVDDADLIGAVITREFSVARTTHLVSSSRKNTAKHILAWASLRTVVTPGWVFETMKRTSANDPIAIETDFLPPGVTNMDSVDQAADRGATNAGVAVVSLFPQEVDELAIVSGADLFRADELDDGAFFDPKGAWLKGLNADRIVLLDCCGPKSKAPETALARRDHLVESLGLPVTDQSRLATSVSSLSPVLDLEDREIGVFKAKAKSAKGAKSAGKDKSKAAPPPPPAEEDDDDATDDEAQVVDVAKVVAAHAEQKRATQLTQVPAFKNKRDRGGKTQTPATQVAATAPEESSEEEAEPVEKLPEPKISLKSRKTADGWLLAAPKGAARADYVRPGVVDAEMECTDLVEVAELVVRDASAAPNIIAAKAGKGKKKKAAAKGGPDFKKFKKNVILQDVYEMVVEMNAVLPKETERELQLQTQNIAIERAQAEAEALFMDGGSGKTKKGSKGLTMDSFMGTQSTSGTQKAKRSRR</sequence>
<dbReference type="Gene3D" id="3.40.50.10190">
    <property type="entry name" value="BRCT domain"/>
    <property type="match status" value="1"/>
</dbReference>
<dbReference type="EMBL" id="BRYB01000178">
    <property type="protein sequence ID" value="GMI24641.1"/>
    <property type="molecule type" value="Genomic_DNA"/>
</dbReference>
<protein>
    <recommendedName>
        <fullName evidence="2">BRCT domain-containing protein</fullName>
    </recommendedName>
</protein>
<feature type="compositionally biased region" description="Acidic residues" evidence="1">
    <location>
        <begin position="437"/>
        <end position="446"/>
    </location>
</feature>
<feature type="domain" description="BRCT" evidence="2">
    <location>
        <begin position="195"/>
        <end position="267"/>
    </location>
</feature>
<dbReference type="InterPro" id="IPR040227">
    <property type="entry name" value="Nibrin-rel"/>
</dbReference>
<dbReference type="PANTHER" id="PTHR12162:SF0">
    <property type="entry name" value="NIBRIN"/>
    <property type="match status" value="1"/>
</dbReference>
<keyword evidence="4" id="KW-1185">Reference proteome</keyword>
<accession>A0ABQ6ME55</accession>
<dbReference type="Proteomes" id="UP001165060">
    <property type="component" value="Unassembled WGS sequence"/>
</dbReference>
<comment type="caution">
    <text evidence="3">The sequence shown here is derived from an EMBL/GenBank/DDBJ whole genome shotgun (WGS) entry which is preliminary data.</text>
</comment>
<organism evidence="3 4">
    <name type="scientific">Tetraparma gracilis</name>
    <dbReference type="NCBI Taxonomy" id="2962635"/>
    <lineage>
        <taxon>Eukaryota</taxon>
        <taxon>Sar</taxon>
        <taxon>Stramenopiles</taxon>
        <taxon>Ochrophyta</taxon>
        <taxon>Bolidophyceae</taxon>
        <taxon>Parmales</taxon>
        <taxon>Triparmaceae</taxon>
        <taxon>Tetraparma</taxon>
    </lineage>
</organism>
<feature type="region of interest" description="Disordered" evidence="1">
    <location>
        <begin position="645"/>
        <end position="682"/>
    </location>
</feature>
<feature type="region of interest" description="Disordered" evidence="1">
    <location>
        <begin position="418"/>
        <end position="446"/>
    </location>
</feature>